<comment type="caution">
    <text evidence="1">The sequence shown here is derived from an EMBL/GenBank/DDBJ whole genome shotgun (WGS) entry which is preliminary data.</text>
</comment>
<organism evidence="1 2">
    <name type="scientific">Paenibacillus xylanivorans</name>
    <dbReference type="NCBI Taxonomy" id="1705561"/>
    <lineage>
        <taxon>Bacteria</taxon>
        <taxon>Bacillati</taxon>
        <taxon>Bacillota</taxon>
        <taxon>Bacilli</taxon>
        <taxon>Bacillales</taxon>
        <taxon>Paenibacillaceae</taxon>
        <taxon>Paenibacillus</taxon>
    </lineage>
</organism>
<accession>A0A0N1IWT0</accession>
<dbReference type="AlphaFoldDB" id="A0A0N1IWT0"/>
<dbReference type="PATRIC" id="fig|1705561.3.peg.1400"/>
<dbReference type="RefSeq" id="WP_053780263.1">
    <property type="nucleotide sequence ID" value="NZ_LITU01000050.1"/>
</dbReference>
<proteinExistence type="predicted"/>
<evidence type="ECO:0000313" key="2">
    <source>
        <dbReference type="Proteomes" id="UP000037688"/>
    </source>
</evidence>
<protein>
    <submittedName>
        <fullName evidence="1">Uncharacterized protein</fullName>
    </submittedName>
</protein>
<sequence>MNSNFQLPRIKEDIDIDKLIPAKYIGNFTLNDIEKEKEIFEIKTSNYIKRIRSQYLLIERELIKTFEYVEPNVDNYKTNSVRFASIIRESCNLFELVSRELCSKLLHGDIKKLNTKNFLMLDIHLDFRGEKLSSPYIMVTDNEKTLDIFPFENLLKWDRESEITSEFIPEWWKAYNKIKHEQEGIKYATLQNALLAISGIYILINSIYGEGVLIGGLNYYHKKDPFNIIYSTYRIEQSQLFTFKTFKSEKMF</sequence>
<dbReference type="OrthoDB" id="1437907at2"/>
<keyword evidence="2" id="KW-1185">Reference proteome</keyword>
<dbReference type="EMBL" id="LITU01000050">
    <property type="protein sequence ID" value="KOY16785.1"/>
    <property type="molecule type" value="Genomic_DNA"/>
</dbReference>
<gene>
    <name evidence="1" type="ORF">AMS66_07845</name>
</gene>
<evidence type="ECO:0000313" key="1">
    <source>
        <dbReference type="EMBL" id="KOY16785.1"/>
    </source>
</evidence>
<dbReference type="Proteomes" id="UP000037688">
    <property type="component" value="Unassembled WGS sequence"/>
</dbReference>
<reference evidence="1 2" key="1">
    <citation type="submission" date="2015-08" db="EMBL/GenBank/DDBJ databases">
        <title>Draft genome sequence of cellulolytic and xylanolytic Paenibacillus sp. A59, isolated from a decaying forest soil from Patagonia, Argentina.</title>
        <authorList>
            <person name="Ghio S."/>
            <person name="Caceres A.M."/>
            <person name="Talia P."/>
            <person name="Grasso D."/>
            <person name="Campos E."/>
        </authorList>
    </citation>
    <scope>NUCLEOTIDE SEQUENCE [LARGE SCALE GENOMIC DNA]</scope>
    <source>
        <strain evidence="1 2">A59</strain>
    </source>
</reference>
<name>A0A0N1IWT0_9BACL</name>